<dbReference type="Gene3D" id="3.40.630.30">
    <property type="match status" value="2"/>
</dbReference>
<evidence type="ECO:0000313" key="8">
    <source>
        <dbReference type="EMBL" id="MVT26055.1"/>
    </source>
</evidence>
<keyword evidence="3" id="KW-0133">Cell shape</keyword>
<keyword evidence="4" id="KW-0573">Peptidoglycan synthesis</keyword>
<dbReference type="PANTHER" id="PTHR36174:SF1">
    <property type="entry name" value="LIPID II:GLYCINE GLYCYLTRANSFERASE"/>
    <property type="match status" value="1"/>
</dbReference>
<dbReference type="PANTHER" id="PTHR36174">
    <property type="entry name" value="LIPID II:GLYCINE GLYCYLTRANSFERASE"/>
    <property type="match status" value="1"/>
</dbReference>
<proteinExistence type="inferred from homology"/>
<reference evidence="8 9" key="1">
    <citation type="submission" date="2019-12" db="EMBL/GenBank/DDBJ databases">
        <title>Nesterenkonia muleiensis sp. nov., a novel actinobacterium isolated from sap of Populus euphratica.</title>
        <authorList>
            <person name="Wang R."/>
        </authorList>
    </citation>
    <scope>NUCLEOTIDE SEQUENCE [LARGE SCALE GENOMIC DNA]</scope>
    <source>
        <strain evidence="8 9">F10</strain>
    </source>
</reference>
<dbReference type="EMBL" id="WRPM01000046">
    <property type="protein sequence ID" value="MVT26055.1"/>
    <property type="molecule type" value="Genomic_DNA"/>
</dbReference>
<evidence type="ECO:0000256" key="6">
    <source>
        <dbReference type="ARBA" id="ARBA00023316"/>
    </source>
</evidence>
<dbReference type="GO" id="GO:0016755">
    <property type="term" value="F:aminoacyltransferase activity"/>
    <property type="evidence" value="ECO:0007669"/>
    <property type="project" value="InterPro"/>
</dbReference>
<gene>
    <name evidence="8" type="ORF">GNZ21_06745</name>
</gene>
<evidence type="ECO:0000256" key="3">
    <source>
        <dbReference type="ARBA" id="ARBA00022960"/>
    </source>
</evidence>
<evidence type="ECO:0000256" key="7">
    <source>
        <dbReference type="SAM" id="MobiDB-lite"/>
    </source>
</evidence>
<comment type="similarity">
    <text evidence="1">Belongs to the FemABX family.</text>
</comment>
<keyword evidence="6" id="KW-0961">Cell wall biogenesis/degradation</keyword>
<dbReference type="PROSITE" id="PS51191">
    <property type="entry name" value="FEMABX"/>
    <property type="match status" value="1"/>
</dbReference>
<evidence type="ECO:0000256" key="1">
    <source>
        <dbReference type="ARBA" id="ARBA00009943"/>
    </source>
</evidence>
<dbReference type="InterPro" id="IPR050644">
    <property type="entry name" value="PG_Glycine_Bridge_Synth"/>
</dbReference>
<protein>
    <submittedName>
        <fullName evidence="8">Peptidoglycan bridge formation glycyltransferase FemA/FemB family protein</fullName>
    </submittedName>
</protein>
<keyword evidence="2 8" id="KW-0808">Transferase</keyword>
<dbReference type="AlphaFoldDB" id="A0A7K1UHV4"/>
<accession>A0A7K1UHV4</accession>
<dbReference type="InterPro" id="IPR016181">
    <property type="entry name" value="Acyl_CoA_acyltransferase"/>
</dbReference>
<keyword evidence="5" id="KW-0012">Acyltransferase</keyword>
<sequence>MTVRRITPAAHAAFLRDRPASSFLQNPQWPAVKIDWRGESVGLFAADELIGAALVLYRRLPVPALVPYLGRRCLAYMAEGPVVDFAAHPAQTVLPPLIRYLKTQGAFLVRMGLPGEVRRWEAATVRKALSAGKHSRLAELTAAEEDHQAATLHAQLQQLGWQPPQTEADFDAGQPQFTARIPLEPAQPEADPEEDLERRVEAALARMDSTSRRQTRKSTRSELSFSTAGAEQLDAWQALYEETAQRDDFLLRPKEYFQRMFAALDGQPDTECTLHLAHWNGTLLAAAIYIRQGKAAWYAYGASSSQERKRYAPRGLQLQQLRQALQAGCTWYDLGGISPSLDPEHPLAGLTRFKTTMGADAVESHGEWDLPLNRPLAAAFKAYMARRW</sequence>
<dbReference type="GO" id="GO:0008360">
    <property type="term" value="P:regulation of cell shape"/>
    <property type="evidence" value="ECO:0007669"/>
    <property type="project" value="UniProtKB-KW"/>
</dbReference>
<evidence type="ECO:0000256" key="5">
    <source>
        <dbReference type="ARBA" id="ARBA00023315"/>
    </source>
</evidence>
<dbReference type="GO" id="GO:0009252">
    <property type="term" value="P:peptidoglycan biosynthetic process"/>
    <property type="evidence" value="ECO:0007669"/>
    <property type="project" value="UniProtKB-KW"/>
</dbReference>
<name>A0A7K1UHV4_9MICC</name>
<keyword evidence="9" id="KW-1185">Reference proteome</keyword>
<organism evidence="8 9">
    <name type="scientific">Nesterenkonia alkaliphila</name>
    <dbReference type="NCBI Taxonomy" id="1463631"/>
    <lineage>
        <taxon>Bacteria</taxon>
        <taxon>Bacillati</taxon>
        <taxon>Actinomycetota</taxon>
        <taxon>Actinomycetes</taxon>
        <taxon>Micrococcales</taxon>
        <taxon>Micrococcaceae</taxon>
        <taxon>Nesterenkonia</taxon>
    </lineage>
</organism>
<dbReference type="Pfam" id="PF02388">
    <property type="entry name" value="FemAB"/>
    <property type="match status" value="2"/>
</dbReference>
<evidence type="ECO:0000256" key="2">
    <source>
        <dbReference type="ARBA" id="ARBA00022679"/>
    </source>
</evidence>
<dbReference type="Proteomes" id="UP000460157">
    <property type="component" value="Unassembled WGS sequence"/>
</dbReference>
<feature type="region of interest" description="Disordered" evidence="7">
    <location>
        <begin position="205"/>
        <end position="225"/>
    </location>
</feature>
<evidence type="ECO:0000256" key="4">
    <source>
        <dbReference type="ARBA" id="ARBA00022984"/>
    </source>
</evidence>
<dbReference type="GO" id="GO:0071555">
    <property type="term" value="P:cell wall organization"/>
    <property type="evidence" value="ECO:0007669"/>
    <property type="project" value="UniProtKB-KW"/>
</dbReference>
<comment type="caution">
    <text evidence="8">The sequence shown here is derived from an EMBL/GenBank/DDBJ whole genome shotgun (WGS) entry which is preliminary data.</text>
</comment>
<dbReference type="InterPro" id="IPR003447">
    <property type="entry name" value="FEMABX"/>
</dbReference>
<evidence type="ECO:0000313" key="9">
    <source>
        <dbReference type="Proteomes" id="UP000460157"/>
    </source>
</evidence>
<dbReference type="SUPFAM" id="SSF55729">
    <property type="entry name" value="Acyl-CoA N-acyltransferases (Nat)"/>
    <property type="match status" value="2"/>
</dbReference>